<feature type="transmembrane region" description="Helical" evidence="1">
    <location>
        <begin position="78"/>
        <end position="99"/>
    </location>
</feature>
<name>A0A8D8Q237_9HEMI</name>
<organism evidence="2">
    <name type="scientific">Cacopsylla melanoneura</name>
    <dbReference type="NCBI Taxonomy" id="428564"/>
    <lineage>
        <taxon>Eukaryota</taxon>
        <taxon>Metazoa</taxon>
        <taxon>Ecdysozoa</taxon>
        <taxon>Arthropoda</taxon>
        <taxon>Hexapoda</taxon>
        <taxon>Insecta</taxon>
        <taxon>Pterygota</taxon>
        <taxon>Neoptera</taxon>
        <taxon>Paraneoptera</taxon>
        <taxon>Hemiptera</taxon>
        <taxon>Sternorrhyncha</taxon>
        <taxon>Psylloidea</taxon>
        <taxon>Psyllidae</taxon>
        <taxon>Psyllinae</taxon>
        <taxon>Cacopsylla</taxon>
    </lineage>
</organism>
<evidence type="ECO:0000313" key="2">
    <source>
        <dbReference type="EMBL" id="CAG6622420.1"/>
    </source>
</evidence>
<keyword evidence="1" id="KW-0472">Membrane</keyword>
<proteinExistence type="predicted"/>
<dbReference type="EMBL" id="HBUF01052531">
    <property type="protein sequence ID" value="CAG6622420.1"/>
    <property type="molecule type" value="Transcribed_RNA"/>
</dbReference>
<evidence type="ECO:0000256" key="1">
    <source>
        <dbReference type="SAM" id="Phobius"/>
    </source>
</evidence>
<keyword evidence="1" id="KW-1133">Transmembrane helix</keyword>
<keyword evidence="1" id="KW-0812">Transmembrane</keyword>
<sequence>MYLNLLFCMDVTSQKMIPGGDIHRPFFLNEPTRMFNFIGHIIERHLKLNFPLLNTPSLHFCIYTWFVSNKIGLQCCHLYLILFTSVCVCVISTCVLFFLL</sequence>
<reference evidence="2" key="1">
    <citation type="submission" date="2021-05" db="EMBL/GenBank/DDBJ databases">
        <authorList>
            <person name="Alioto T."/>
            <person name="Alioto T."/>
            <person name="Gomez Garrido J."/>
        </authorList>
    </citation>
    <scope>NUCLEOTIDE SEQUENCE</scope>
</reference>
<dbReference type="AlphaFoldDB" id="A0A8D8Q237"/>
<protein>
    <submittedName>
        <fullName evidence="2">Uncharacterized protein</fullName>
    </submittedName>
</protein>
<accession>A0A8D8Q237</accession>